<dbReference type="InterPro" id="IPR036676">
    <property type="entry name" value="PurM-like_C_sf"/>
</dbReference>
<dbReference type="RefSeq" id="WP_092816933.1">
    <property type="nucleotide sequence ID" value="NZ_FNWU01000004.1"/>
</dbReference>
<dbReference type="SUPFAM" id="SSF56042">
    <property type="entry name" value="PurM C-terminal domain-like"/>
    <property type="match status" value="1"/>
</dbReference>
<dbReference type="Pfam" id="PF02769">
    <property type="entry name" value="AIRS_C"/>
    <property type="match status" value="1"/>
</dbReference>
<evidence type="ECO:0000313" key="6">
    <source>
        <dbReference type="Proteomes" id="UP000199215"/>
    </source>
</evidence>
<dbReference type="GO" id="GO:0051604">
    <property type="term" value="P:protein maturation"/>
    <property type="evidence" value="ECO:0007669"/>
    <property type="project" value="TreeGrafter"/>
</dbReference>
<keyword evidence="6" id="KW-1185">Reference proteome</keyword>
<dbReference type="Proteomes" id="UP000199215">
    <property type="component" value="Unassembled WGS sequence"/>
</dbReference>
<gene>
    <name evidence="5" type="ORF">SAMN05192561_10477</name>
</gene>
<organism evidence="5 6">
    <name type="scientific">Halopenitus malekzadehii</name>
    <dbReference type="NCBI Taxonomy" id="1267564"/>
    <lineage>
        <taxon>Archaea</taxon>
        <taxon>Methanobacteriati</taxon>
        <taxon>Methanobacteriota</taxon>
        <taxon>Stenosarchaea group</taxon>
        <taxon>Halobacteria</taxon>
        <taxon>Halobacteriales</taxon>
        <taxon>Haloferacaceae</taxon>
        <taxon>Halopenitus</taxon>
    </lineage>
</organism>
<reference evidence="5 6" key="1">
    <citation type="submission" date="2016-10" db="EMBL/GenBank/DDBJ databases">
        <authorList>
            <person name="de Groot N.N."/>
        </authorList>
    </citation>
    <scope>NUCLEOTIDE SEQUENCE [LARGE SCALE GENOMIC DNA]</scope>
    <source>
        <strain evidence="5 6">IBRC-M10418</strain>
    </source>
</reference>
<dbReference type="SUPFAM" id="SSF55326">
    <property type="entry name" value="PurM N-terminal domain-like"/>
    <property type="match status" value="1"/>
</dbReference>
<dbReference type="OrthoDB" id="31494at2157"/>
<proteinExistence type="inferred from homology"/>
<evidence type="ECO:0000259" key="4">
    <source>
        <dbReference type="Pfam" id="PF02769"/>
    </source>
</evidence>
<name>A0A1H6IWB0_9EURY</name>
<dbReference type="Gene3D" id="3.90.650.10">
    <property type="entry name" value="PurM-like C-terminal domain"/>
    <property type="match status" value="1"/>
</dbReference>
<dbReference type="PANTHER" id="PTHR30303:SF4">
    <property type="entry name" value="HYDROGENASE EXPRESSION_FORMATION PROTEIN HYPE"/>
    <property type="match status" value="1"/>
</dbReference>
<dbReference type="PANTHER" id="PTHR30303">
    <property type="entry name" value="HYDROGENASE ISOENZYMES FORMATION PROTEIN HYPE"/>
    <property type="match status" value="1"/>
</dbReference>
<dbReference type="Pfam" id="PF00586">
    <property type="entry name" value="AIRS"/>
    <property type="match status" value="1"/>
</dbReference>
<feature type="region of interest" description="Disordered" evidence="2">
    <location>
        <begin position="295"/>
        <end position="337"/>
    </location>
</feature>
<dbReference type="InterPro" id="IPR011854">
    <property type="entry name" value="HypE"/>
</dbReference>
<feature type="domain" description="PurM-like N-terminal" evidence="3">
    <location>
        <begin position="31"/>
        <end position="135"/>
    </location>
</feature>
<dbReference type="InterPro" id="IPR010918">
    <property type="entry name" value="PurM-like_C_dom"/>
</dbReference>
<feature type="compositionally biased region" description="Gly residues" evidence="2">
    <location>
        <begin position="299"/>
        <end position="320"/>
    </location>
</feature>
<feature type="domain" description="PurM-like C-terminal" evidence="4">
    <location>
        <begin position="146"/>
        <end position="301"/>
    </location>
</feature>
<evidence type="ECO:0000256" key="2">
    <source>
        <dbReference type="SAM" id="MobiDB-lite"/>
    </source>
</evidence>
<dbReference type="EMBL" id="FNWU01000004">
    <property type="protein sequence ID" value="SEH51956.1"/>
    <property type="molecule type" value="Genomic_DNA"/>
</dbReference>
<dbReference type="InterPro" id="IPR036921">
    <property type="entry name" value="PurM-like_N_sf"/>
</dbReference>
<dbReference type="AlphaFoldDB" id="A0A1H6IWB0"/>
<dbReference type="InterPro" id="IPR016188">
    <property type="entry name" value="PurM-like_N"/>
</dbReference>
<accession>A0A1H6IWB0</accession>
<protein>
    <submittedName>
        <fullName evidence="5">Hydrogenase expression/formation protein HypE</fullName>
    </submittedName>
</protein>
<dbReference type="STRING" id="1267564.SAMN05192561_10477"/>
<evidence type="ECO:0000256" key="1">
    <source>
        <dbReference type="ARBA" id="ARBA00006243"/>
    </source>
</evidence>
<dbReference type="Gene3D" id="3.30.1330.10">
    <property type="entry name" value="PurM-like, N-terminal domain"/>
    <property type="match status" value="1"/>
</dbReference>
<evidence type="ECO:0000313" key="5">
    <source>
        <dbReference type="EMBL" id="SEH51956.1"/>
    </source>
</evidence>
<comment type="similarity">
    <text evidence="1">Belongs to the HypE family.</text>
</comment>
<evidence type="ECO:0000259" key="3">
    <source>
        <dbReference type="Pfam" id="PF00586"/>
    </source>
</evidence>
<dbReference type="CDD" id="cd06061">
    <property type="entry name" value="PurM-like1"/>
    <property type="match status" value="1"/>
</dbReference>
<sequence>MTGKLDPEGLADFLGAVGADDPSVIQGAAYGEDAAAIDLGDRTLVVSADPISLAAERAGQLGIHVACNDVAVSGADPRWVTSTVFLPDEDPDTRRTLATQLDETASDLGVAIVGGHTEYLPAIDRPLLSMTAMGTTDRFLPSGGARPGDRLVLTTGAGIEATAILASDFAEECRAAGVEEATLEAARSFFDDVSVVPEAAAIREFATAMHDPTEGGLLTALHEMANAAGVRAEIHRADVPIRPETRACCAAVDVDPLRTFGSGALLAAVPSNRTAEAIEAVESLGIAAATIGEILPTDGGSGDHGGTDAGGSGDQGGADAGGSVVLDGTPIPEPPRDDMYALWEAADGE</sequence>